<feature type="transmembrane region" description="Helical" evidence="2">
    <location>
        <begin position="904"/>
        <end position="927"/>
    </location>
</feature>
<evidence type="ECO:0000313" key="5">
    <source>
        <dbReference type="Proteomes" id="UP000039865"/>
    </source>
</evidence>
<dbReference type="Proteomes" id="UP000039865">
    <property type="component" value="Unassembled WGS sequence"/>
</dbReference>
<feature type="transmembrane region" description="Helical" evidence="2">
    <location>
        <begin position="189"/>
        <end position="210"/>
    </location>
</feature>
<keyword evidence="5" id="KW-1185">Reference proteome</keyword>
<keyword evidence="2" id="KW-0472">Membrane</keyword>
<dbReference type="InParanoid" id="A0A078A545"/>
<feature type="transmembrane region" description="Helical" evidence="2">
    <location>
        <begin position="80"/>
        <end position="101"/>
    </location>
</feature>
<organism evidence="4 5">
    <name type="scientific">Stylonychia lemnae</name>
    <name type="common">Ciliate</name>
    <dbReference type="NCBI Taxonomy" id="5949"/>
    <lineage>
        <taxon>Eukaryota</taxon>
        <taxon>Sar</taxon>
        <taxon>Alveolata</taxon>
        <taxon>Ciliophora</taxon>
        <taxon>Intramacronucleata</taxon>
        <taxon>Spirotrichea</taxon>
        <taxon>Stichotrichia</taxon>
        <taxon>Sporadotrichida</taxon>
        <taxon>Oxytrichidae</taxon>
        <taxon>Stylonychinae</taxon>
        <taxon>Stylonychia</taxon>
    </lineage>
</organism>
<feature type="transmembrane region" description="Helical" evidence="2">
    <location>
        <begin position="164"/>
        <end position="183"/>
    </location>
</feature>
<feature type="transmembrane region" description="Helical" evidence="2">
    <location>
        <begin position="121"/>
        <end position="152"/>
    </location>
</feature>
<reference evidence="4 5" key="1">
    <citation type="submission" date="2014-06" db="EMBL/GenBank/DDBJ databases">
        <authorList>
            <person name="Swart Estienne"/>
        </authorList>
    </citation>
    <scope>NUCLEOTIDE SEQUENCE [LARGE SCALE GENOMIC DNA]</scope>
    <source>
        <strain evidence="4 5">130c</strain>
    </source>
</reference>
<feature type="compositionally biased region" description="Basic and acidic residues" evidence="1">
    <location>
        <begin position="1205"/>
        <end position="1214"/>
    </location>
</feature>
<feature type="compositionally biased region" description="Basic residues" evidence="1">
    <location>
        <begin position="1218"/>
        <end position="1234"/>
    </location>
</feature>
<evidence type="ECO:0000259" key="3">
    <source>
        <dbReference type="PROSITE" id="PS50112"/>
    </source>
</evidence>
<sequence>MKSRKNNCDLAFILPDKNYLSLTFWHIIQVCPIGYLFFIMMMTFEELVKVFLVTRLAFEMPFFEQALESLNNNSDIPQNLMITSVVLILYHLFNLVVIWYLNRTIRYLPEQNSLTTTLSILMKYIAVYFSTAITFFTMLIHIYMIQVLYLIFGSEVFKNQEESQIINLVLIVILILTNLNNIIRPLSLVAIALLAYLQLFRCTYFITYYNEKVNQFLQMMIEYEEQDIDEENLSYYKMINEIYHHKYGQDHRFNKQVSERIQNIEQEYKNIDAASMEFTSGNMDSILAKSTGEFPFDKGFLGSLKNGKLDNNQKNQMKTGNNINNENCERGKSSLYEVFSNDTLIKKQVVDENKKEQIFIKIEGQTMDVTNSQDAIQTGLSDQQFAEQQISYSHNHNQYSCSLIQGRLYSYISKSNHNDELDTEILLNQSLKIDEILNYIKDCTDKIMIFWQLMASENISKEQIEDLLKVSFDISIMLKQIKHNLKMMTSADNFQSSCHSLYFYLCHFYNVVLRDNHQSQVILKHMMNMQSVRSQSSIKNSLIDDVGLTVVDGNFSLFGRMIFANKTISKLLGYKSEELINQRIHILMPGQISEVHNKFWLRFAECGAARVLEQVRFLFVKDKEGYIAPFKMFMKFLYHKDFGYCFISLFRRPKSFIFDDQESQVRTRKTYQLICSDNGKILEISRSCQQLMKLRPDMLDKFQSSFSDSFTLSHLNSQLQISTLDFNESNCYFYRYIGLNFGVIWKMSKMAEFIEDSDYNIKLPRNQFKAQMKIIRETYGDPKSAQVSIYYVIFSEFNNNQNTMHNISGSSNNPATRQTIQSLNNFESHESDLADSENLFFSQKDDKIKLSSINGKSMSTESLMGINNNSISSSYSSSQTSDQYNEIKYIEEGIDYEKNPKPLIYLRLAVVILLLISLILSTIQFALNIDTNKQNIDYQKMLARTLQAEESISSLVLLTRCYLNVNLNLENNNMTYVNDRKEVIKYQALEILENTRINMKILQQFINQIQEEDTFKNHFSDMSIRVYDLYLNKTVGNRKLSRFYTINDWLVKIGEIFYNPNLTSKIYSFYPQNFSVNNADQLVFYVLTNSLNDIRSKLMIFNNECESFIKNQVIKSNFTNQIYVIITSIVIVVLTLITQYYLLFLNQFKYQVLDFFTELEKETILLNEQCAIEFSLYLKTENYDIIKKNQNDQREYEINKSLKDDVKQQQDKIPGKKLNSKQKKGTSKFFRKLTKNSQGIQSSSNFSENLEDDDEKYQAKEEKKENHKESNLDSSNIQGKMIVQSKQNKGNPNKALATDEGKIKLQDMIGKSLEEQVSRMDLRQYSQTNRRSDLLSESSDKNKYIVMRLKELKMKKLSQMFIVGTLTSFILIIYFVVQFLLFEKSQNFLNSNSEVLKEIQQSLECTSTFLFQVRDLQTSNQTTYLLDSTKPIQLQQVQDMQKINILNETYKSCINHNQYVNAWIQEQNQAEFYLNKNDQNICTYLDQKKMFGNGLNLKNCKSIYQGILNKNVLYQTSLFLQDSYYHALKFGSLQDKTEANIKQIIGSLTHIELLDSVQLYQQYGLRRFYDEIFHDMLLQNSAFIILLGMFVVFTIILVIGQMIVICYVTPLIRNNFWNAFYILKLLPKDELDREFIKKINEFLSRA</sequence>
<gene>
    <name evidence="4" type="primary">Contig7439.g7951</name>
    <name evidence="4" type="ORF">STYLEM_4854</name>
</gene>
<feature type="region of interest" description="Disordered" evidence="1">
    <location>
        <begin position="1205"/>
        <end position="1278"/>
    </location>
</feature>
<feature type="transmembrane region" description="Helical" evidence="2">
    <location>
        <begin position="1122"/>
        <end position="1143"/>
    </location>
</feature>
<keyword evidence="2" id="KW-1133">Transmembrane helix</keyword>
<feature type="transmembrane region" description="Helical" evidence="2">
    <location>
        <begin position="1582"/>
        <end position="1608"/>
    </location>
</feature>
<keyword evidence="2" id="KW-0812">Transmembrane</keyword>
<dbReference type="InterPro" id="IPR000014">
    <property type="entry name" value="PAS"/>
</dbReference>
<dbReference type="Gene3D" id="3.30.450.20">
    <property type="entry name" value="PAS domain"/>
    <property type="match status" value="1"/>
</dbReference>
<proteinExistence type="predicted"/>
<evidence type="ECO:0000256" key="2">
    <source>
        <dbReference type="SAM" id="Phobius"/>
    </source>
</evidence>
<dbReference type="PANTHER" id="PTHR31600:SF2">
    <property type="entry name" value="GAMETE ENRICHED GENE 10 PROTEIN-RELATED"/>
    <property type="match status" value="1"/>
</dbReference>
<dbReference type="InterPro" id="IPR035965">
    <property type="entry name" value="PAS-like_dom_sf"/>
</dbReference>
<feature type="domain" description="PAS" evidence="3">
    <location>
        <begin position="559"/>
        <end position="589"/>
    </location>
</feature>
<dbReference type="EMBL" id="CCKQ01004705">
    <property type="protein sequence ID" value="CDW75859.1"/>
    <property type="molecule type" value="Genomic_DNA"/>
</dbReference>
<accession>A0A078A545</accession>
<evidence type="ECO:0000313" key="4">
    <source>
        <dbReference type="EMBL" id="CDW75859.1"/>
    </source>
</evidence>
<protein>
    <submittedName>
        <fullName evidence="4">Pas domain s-box family protein</fullName>
    </submittedName>
</protein>
<dbReference type="SUPFAM" id="SSF55785">
    <property type="entry name" value="PYP-like sensor domain (PAS domain)"/>
    <property type="match status" value="1"/>
</dbReference>
<dbReference type="PANTHER" id="PTHR31600">
    <property type="entry name" value="TINY MACROCYSTS PROTEIN B-RELATED"/>
    <property type="match status" value="1"/>
</dbReference>
<evidence type="ECO:0000256" key="1">
    <source>
        <dbReference type="SAM" id="MobiDB-lite"/>
    </source>
</evidence>
<dbReference type="PROSITE" id="PS50112">
    <property type="entry name" value="PAS"/>
    <property type="match status" value="1"/>
</dbReference>
<dbReference type="OrthoDB" id="514414at2759"/>
<feature type="compositionally biased region" description="Basic and acidic residues" evidence="1">
    <location>
        <begin position="1256"/>
        <end position="1271"/>
    </location>
</feature>
<dbReference type="CDD" id="cd00130">
    <property type="entry name" value="PAS"/>
    <property type="match status" value="1"/>
</dbReference>
<feature type="transmembrane region" description="Helical" evidence="2">
    <location>
        <begin position="24"/>
        <end position="44"/>
    </location>
</feature>
<name>A0A078A545_STYLE</name>
<feature type="compositionally biased region" description="Polar residues" evidence="1">
    <location>
        <begin position="1235"/>
        <end position="1248"/>
    </location>
</feature>
<feature type="transmembrane region" description="Helical" evidence="2">
    <location>
        <begin position="1357"/>
        <end position="1382"/>
    </location>
</feature>
<dbReference type="InterPro" id="IPR052994">
    <property type="entry name" value="Tiny_macrocysts_regulators"/>
</dbReference>